<dbReference type="InterPro" id="IPR011057">
    <property type="entry name" value="Mss4-like_sf"/>
</dbReference>
<dbReference type="PROSITE" id="PS51790">
    <property type="entry name" value="MSRB"/>
    <property type="match status" value="1"/>
</dbReference>
<evidence type="ECO:0000313" key="10">
    <source>
        <dbReference type="EMBL" id="SCP95547.1"/>
    </source>
</evidence>
<dbReference type="GO" id="GO:0033744">
    <property type="term" value="F:L-methionine:thioredoxin-disulfide S-oxidoreductase activity"/>
    <property type="evidence" value="ECO:0007669"/>
    <property type="project" value="RHEA"/>
</dbReference>
<dbReference type="NCBIfam" id="TIGR00357">
    <property type="entry name" value="peptide-methionine (R)-S-oxide reductase MsrB"/>
    <property type="match status" value="1"/>
</dbReference>
<evidence type="ECO:0000259" key="9">
    <source>
        <dbReference type="PROSITE" id="PS51790"/>
    </source>
</evidence>
<dbReference type="NCBIfam" id="TIGR00401">
    <property type="entry name" value="msrA"/>
    <property type="match status" value="1"/>
</dbReference>
<comment type="similarity">
    <text evidence="1 8">Belongs to the MsrA Met sulfoxide reductase family.</text>
</comment>
<evidence type="ECO:0000256" key="6">
    <source>
        <dbReference type="ARBA" id="ARBA00048782"/>
    </source>
</evidence>
<comment type="function">
    <text evidence="8">Has an important function as a repair enzyme for proteins that have been inactivated by oxidation. Catalyzes the reversible oxidation-reduction of methionine sulfoxide in proteins to methionine.</text>
</comment>
<dbReference type="AlphaFoldDB" id="A0A1D3TPX5"/>
<dbReference type="GO" id="GO:0033743">
    <property type="term" value="F:peptide-methionine (R)-S-oxide reductase activity"/>
    <property type="evidence" value="ECO:0007669"/>
    <property type="project" value="UniProtKB-UniRule"/>
</dbReference>
<sequence>MNRLNGSKRTNTKLATFAGGCFWCMVSPFEEMDGIVSVVSGYTGGHKENPAYREVCEGRTGHLEAVQIEFNPDLIPYERILEIYWMQIDPTDPGGQFADRGNSYRTAIFYHDEEQQKAAEKSKKALTESGRFKEPIATKILPAAKFYPAEDYHQDYHRKNPEHYYRYRKGSGREAFVKQQEEKKREQLMSRLSGMQYYVTQEKGTEPPFENEYWDDSREGIYVDIVSGEPLFSSRDKFDSGCGWPSFTKPVDRSSIIEKEDRSFGMERTEVRSKSADSHLGHLFHDGPGPAKHRYCINSAALKFIPKEEMEQQGYGEYLSLFE</sequence>
<dbReference type="Pfam" id="PF01641">
    <property type="entry name" value="SelR"/>
    <property type="match status" value="1"/>
</dbReference>
<evidence type="ECO:0000256" key="8">
    <source>
        <dbReference type="HAMAP-Rule" id="MF_01401"/>
    </source>
</evidence>
<keyword evidence="11" id="KW-1185">Reference proteome</keyword>
<evidence type="ECO:0000256" key="4">
    <source>
        <dbReference type="ARBA" id="ARBA00047806"/>
    </source>
</evidence>
<protein>
    <recommendedName>
        <fullName evidence="7 8">Multifunctional fusion protein</fullName>
    </recommendedName>
    <domain>
        <recommendedName>
            <fullName evidence="8">Peptide methionine sulfoxide reductase MsrA</fullName>
            <shortName evidence="8">Protein-methionine-S-oxide reductase</shortName>
            <ecNumber evidence="8">1.8.4.11</ecNumber>
        </recommendedName>
        <alternativeName>
            <fullName evidence="8">Peptide-methionine (S)-S-oxide reductase</fullName>
            <shortName evidence="8">Peptide Met(O) reductase</shortName>
        </alternativeName>
    </domain>
    <domain>
        <recommendedName>
            <fullName evidence="7">Peptide methionine sulfoxide reductase MsrB</fullName>
            <ecNumber evidence="7">1.8.4.12</ecNumber>
        </recommendedName>
        <alternativeName>
            <fullName evidence="7">Peptide-methionine (R)-S-oxide reductase</fullName>
        </alternativeName>
    </domain>
</protein>
<name>A0A1D3TPX5_9FIRM</name>
<dbReference type="Pfam" id="PF01625">
    <property type="entry name" value="PMSR"/>
    <property type="match status" value="1"/>
</dbReference>
<dbReference type="RefSeq" id="WP_091229961.1">
    <property type="nucleotide sequence ID" value="NZ_FMKA01000002.1"/>
</dbReference>
<dbReference type="InterPro" id="IPR002579">
    <property type="entry name" value="Met_Sox_Rdtase_MsrB_dom"/>
</dbReference>
<dbReference type="InterPro" id="IPR036509">
    <property type="entry name" value="Met_Sox_Rdtase_MsrA_sf"/>
</dbReference>
<comment type="catalytic activity">
    <reaction evidence="5 7">
        <text>L-methionyl-[protein] + [thioredoxin]-disulfide + H2O = L-methionyl-(R)-S-oxide-[protein] + [thioredoxin]-dithiol</text>
        <dbReference type="Rhea" id="RHEA:24164"/>
        <dbReference type="Rhea" id="RHEA-COMP:10698"/>
        <dbReference type="Rhea" id="RHEA-COMP:10700"/>
        <dbReference type="Rhea" id="RHEA-COMP:12313"/>
        <dbReference type="Rhea" id="RHEA-COMP:12314"/>
        <dbReference type="ChEBI" id="CHEBI:15377"/>
        <dbReference type="ChEBI" id="CHEBI:16044"/>
        <dbReference type="ChEBI" id="CHEBI:29950"/>
        <dbReference type="ChEBI" id="CHEBI:45764"/>
        <dbReference type="ChEBI" id="CHEBI:50058"/>
        <dbReference type="EC" id="1.8.4.12"/>
    </reaction>
</comment>
<evidence type="ECO:0000313" key="11">
    <source>
        <dbReference type="Proteomes" id="UP000199315"/>
    </source>
</evidence>
<dbReference type="PANTHER" id="PTHR43774">
    <property type="entry name" value="PEPTIDE METHIONINE SULFOXIDE REDUCTASE"/>
    <property type="match status" value="1"/>
</dbReference>
<accession>A0A1D3TPX5</accession>
<dbReference type="HAMAP" id="MF_01400">
    <property type="entry name" value="MsrB"/>
    <property type="match status" value="1"/>
</dbReference>
<feature type="active site" description="Nucleophile" evidence="7">
    <location>
        <position position="296"/>
    </location>
</feature>
<keyword evidence="3" id="KW-0511">Multifunctional enzyme</keyword>
<dbReference type="Gene3D" id="3.30.1060.10">
    <property type="entry name" value="Peptide methionine sulphoxide reductase MsrA"/>
    <property type="match status" value="1"/>
</dbReference>
<reference evidence="10 11" key="1">
    <citation type="submission" date="2016-09" db="EMBL/GenBank/DDBJ databases">
        <authorList>
            <person name="Capua I."/>
            <person name="De Benedictis P."/>
            <person name="Joannis T."/>
            <person name="Lombin L.H."/>
            <person name="Cattoli G."/>
        </authorList>
    </citation>
    <scope>NUCLEOTIDE SEQUENCE [LARGE SCALE GENOMIC DNA]</scope>
    <source>
        <strain evidence="10 11">GluBS11</strain>
    </source>
</reference>
<dbReference type="EMBL" id="FMKA01000002">
    <property type="protein sequence ID" value="SCP95547.1"/>
    <property type="molecule type" value="Genomic_DNA"/>
</dbReference>
<dbReference type="HAMAP" id="MF_01401">
    <property type="entry name" value="MsrA"/>
    <property type="match status" value="1"/>
</dbReference>
<dbReference type="SUPFAM" id="SSF51316">
    <property type="entry name" value="Mss4-like"/>
    <property type="match status" value="1"/>
</dbReference>
<comment type="similarity">
    <text evidence="7">Belongs to the MsrB Met sulfoxide reductase family.</text>
</comment>
<keyword evidence="2 7" id="KW-0560">Oxidoreductase</keyword>
<dbReference type="EC" id="1.8.4.12" evidence="7"/>
<evidence type="ECO:0000256" key="5">
    <source>
        <dbReference type="ARBA" id="ARBA00048488"/>
    </source>
</evidence>
<evidence type="ECO:0000256" key="7">
    <source>
        <dbReference type="HAMAP-Rule" id="MF_01400"/>
    </source>
</evidence>
<feature type="active site" evidence="8">
    <location>
        <position position="21"/>
    </location>
</feature>
<comment type="catalytic activity">
    <reaction evidence="4 8">
        <text>L-methionyl-[protein] + [thioredoxin]-disulfide + H2O = L-methionyl-(S)-S-oxide-[protein] + [thioredoxin]-dithiol</text>
        <dbReference type="Rhea" id="RHEA:14217"/>
        <dbReference type="Rhea" id="RHEA-COMP:10698"/>
        <dbReference type="Rhea" id="RHEA-COMP:10700"/>
        <dbReference type="Rhea" id="RHEA-COMP:12313"/>
        <dbReference type="Rhea" id="RHEA-COMP:12315"/>
        <dbReference type="ChEBI" id="CHEBI:15377"/>
        <dbReference type="ChEBI" id="CHEBI:16044"/>
        <dbReference type="ChEBI" id="CHEBI:29950"/>
        <dbReference type="ChEBI" id="CHEBI:44120"/>
        <dbReference type="ChEBI" id="CHEBI:50058"/>
        <dbReference type="EC" id="1.8.4.11"/>
    </reaction>
</comment>
<dbReference type="FunFam" id="2.170.150.20:FF:000003">
    <property type="entry name" value="Peptide methionine sulfoxide reductase MsrB"/>
    <property type="match status" value="1"/>
</dbReference>
<dbReference type="InterPro" id="IPR002569">
    <property type="entry name" value="Met_Sox_Rdtase_MsrA_dom"/>
</dbReference>
<evidence type="ECO:0000256" key="2">
    <source>
        <dbReference type="ARBA" id="ARBA00023002"/>
    </source>
</evidence>
<dbReference type="OrthoDB" id="4174719at2"/>
<dbReference type="FunFam" id="3.30.1060.10:FF:000003">
    <property type="entry name" value="Peptide methionine sulfoxide reductase MsrA"/>
    <property type="match status" value="1"/>
</dbReference>
<evidence type="ECO:0000256" key="1">
    <source>
        <dbReference type="ARBA" id="ARBA00005591"/>
    </source>
</evidence>
<dbReference type="PANTHER" id="PTHR43774:SF1">
    <property type="entry name" value="PEPTIDE METHIONINE SULFOXIDE REDUCTASE MSRA 2"/>
    <property type="match status" value="1"/>
</dbReference>
<comment type="catalytic activity">
    <reaction evidence="6 8">
        <text>[thioredoxin]-disulfide + L-methionine + H2O = L-methionine (S)-S-oxide + [thioredoxin]-dithiol</text>
        <dbReference type="Rhea" id="RHEA:19993"/>
        <dbReference type="Rhea" id="RHEA-COMP:10698"/>
        <dbReference type="Rhea" id="RHEA-COMP:10700"/>
        <dbReference type="ChEBI" id="CHEBI:15377"/>
        <dbReference type="ChEBI" id="CHEBI:29950"/>
        <dbReference type="ChEBI" id="CHEBI:50058"/>
        <dbReference type="ChEBI" id="CHEBI:57844"/>
        <dbReference type="ChEBI" id="CHEBI:58772"/>
        <dbReference type="EC" id="1.8.4.11"/>
    </reaction>
</comment>
<dbReference type="STRING" id="1619234.SAMN05421730_10024"/>
<dbReference type="Proteomes" id="UP000199315">
    <property type="component" value="Unassembled WGS sequence"/>
</dbReference>
<gene>
    <name evidence="8" type="primary">msrA</name>
    <name evidence="7" type="synonym">msrB</name>
    <name evidence="10" type="ORF">SAMN05421730_10024</name>
</gene>
<dbReference type="EC" id="1.8.4.11" evidence="8"/>
<proteinExistence type="inferred from homology"/>
<comment type="caution">
    <text evidence="7">Lacks conserved residue(s) required for the propagation of feature annotation.</text>
</comment>
<feature type="domain" description="MsrB" evidence="9">
    <location>
        <begin position="185"/>
        <end position="307"/>
    </location>
</feature>
<dbReference type="SUPFAM" id="SSF55068">
    <property type="entry name" value="Peptide methionine sulfoxide reductase"/>
    <property type="match status" value="1"/>
</dbReference>
<organism evidence="10 11">
    <name type="scientific">Anaerobium acetethylicum</name>
    <dbReference type="NCBI Taxonomy" id="1619234"/>
    <lineage>
        <taxon>Bacteria</taxon>
        <taxon>Bacillati</taxon>
        <taxon>Bacillota</taxon>
        <taxon>Clostridia</taxon>
        <taxon>Lachnospirales</taxon>
        <taxon>Lachnospiraceae</taxon>
        <taxon>Anaerobium</taxon>
    </lineage>
</organism>
<dbReference type="GO" id="GO:0008113">
    <property type="term" value="F:peptide-methionine (S)-S-oxide reductase activity"/>
    <property type="evidence" value="ECO:0007669"/>
    <property type="project" value="UniProtKB-UniRule"/>
</dbReference>
<evidence type="ECO:0000256" key="3">
    <source>
        <dbReference type="ARBA" id="ARBA00023268"/>
    </source>
</evidence>
<dbReference type="Gene3D" id="2.170.150.20">
    <property type="entry name" value="Peptide methionine sulfoxide reductase"/>
    <property type="match status" value="1"/>
</dbReference>